<dbReference type="RefSeq" id="WP_379485246.1">
    <property type="nucleotide sequence ID" value="NZ_JBHMCF010000057.1"/>
</dbReference>
<name>A0ABV5P302_9ACTN</name>
<dbReference type="EMBL" id="JBHMCF010000057">
    <property type="protein sequence ID" value="MFB9476960.1"/>
    <property type="molecule type" value="Genomic_DNA"/>
</dbReference>
<evidence type="ECO:0000313" key="2">
    <source>
        <dbReference type="Proteomes" id="UP001589568"/>
    </source>
</evidence>
<dbReference type="Proteomes" id="UP001589568">
    <property type="component" value="Unassembled WGS sequence"/>
</dbReference>
<organism evidence="1 2">
    <name type="scientific">Nonomuraea salmonea</name>
    <dbReference type="NCBI Taxonomy" id="46181"/>
    <lineage>
        <taxon>Bacteria</taxon>
        <taxon>Bacillati</taxon>
        <taxon>Actinomycetota</taxon>
        <taxon>Actinomycetes</taxon>
        <taxon>Streptosporangiales</taxon>
        <taxon>Streptosporangiaceae</taxon>
        <taxon>Nonomuraea</taxon>
    </lineage>
</organism>
<accession>A0ABV5P302</accession>
<proteinExistence type="predicted"/>
<evidence type="ECO:0000313" key="1">
    <source>
        <dbReference type="EMBL" id="MFB9476960.1"/>
    </source>
</evidence>
<sequence>MASVCVGPEFEVDDQRRLRVALAGRPTSAVWPYPCASSGHNPLRVDPEAGLWAPPYPKIGQGYAKGETGTTHKKVPASWTEVDVAQIEVTNPSPCHSALVVAFVNADVDLFLPAGADARGGWRLATNTVLAIENPAPGGGTNMAYHQETTLVFVASALVKPGASAAYEYSIEVGNGQGDAEYGQVRWEVRALIFGGMS</sequence>
<comment type="caution">
    <text evidence="1">The sequence shown here is derived from an EMBL/GenBank/DDBJ whole genome shotgun (WGS) entry which is preliminary data.</text>
</comment>
<protein>
    <submittedName>
        <fullName evidence="1">Uncharacterized protein</fullName>
    </submittedName>
</protein>
<gene>
    <name evidence="1" type="ORF">ACFFR3_46350</name>
</gene>
<reference evidence="1 2" key="1">
    <citation type="submission" date="2024-09" db="EMBL/GenBank/DDBJ databases">
        <authorList>
            <person name="Sun Q."/>
            <person name="Mori K."/>
        </authorList>
    </citation>
    <scope>NUCLEOTIDE SEQUENCE [LARGE SCALE GENOMIC DNA]</scope>
    <source>
        <strain evidence="1 2">JCM 3324</strain>
    </source>
</reference>
<keyword evidence="2" id="KW-1185">Reference proteome</keyword>